<reference evidence="1" key="1">
    <citation type="journal article" date="2021" name="Environ. Microbiol.">
        <title>Gene family expansions and transcriptome signatures uncover fungal adaptations to wood decay.</title>
        <authorList>
            <person name="Hage H."/>
            <person name="Miyauchi S."/>
            <person name="Viragh M."/>
            <person name="Drula E."/>
            <person name="Min B."/>
            <person name="Chaduli D."/>
            <person name="Navarro D."/>
            <person name="Favel A."/>
            <person name="Norest M."/>
            <person name="Lesage-Meessen L."/>
            <person name="Balint B."/>
            <person name="Merenyi Z."/>
            <person name="de Eugenio L."/>
            <person name="Morin E."/>
            <person name="Martinez A.T."/>
            <person name="Baldrian P."/>
            <person name="Stursova M."/>
            <person name="Martinez M.J."/>
            <person name="Novotny C."/>
            <person name="Magnuson J.K."/>
            <person name="Spatafora J.W."/>
            <person name="Maurice S."/>
            <person name="Pangilinan J."/>
            <person name="Andreopoulos W."/>
            <person name="LaButti K."/>
            <person name="Hundley H."/>
            <person name="Na H."/>
            <person name="Kuo A."/>
            <person name="Barry K."/>
            <person name="Lipzen A."/>
            <person name="Henrissat B."/>
            <person name="Riley R."/>
            <person name="Ahrendt S."/>
            <person name="Nagy L.G."/>
            <person name="Grigoriev I.V."/>
            <person name="Martin F."/>
            <person name="Rosso M.N."/>
        </authorList>
    </citation>
    <scope>NUCLEOTIDE SEQUENCE</scope>
    <source>
        <strain evidence="1">CBS 384.51</strain>
    </source>
</reference>
<proteinExistence type="predicted"/>
<organism evidence="1 2">
    <name type="scientific">Irpex rosettiformis</name>
    <dbReference type="NCBI Taxonomy" id="378272"/>
    <lineage>
        <taxon>Eukaryota</taxon>
        <taxon>Fungi</taxon>
        <taxon>Dikarya</taxon>
        <taxon>Basidiomycota</taxon>
        <taxon>Agaricomycotina</taxon>
        <taxon>Agaricomycetes</taxon>
        <taxon>Polyporales</taxon>
        <taxon>Irpicaceae</taxon>
        <taxon>Irpex</taxon>
    </lineage>
</organism>
<evidence type="ECO:0000313" key="1">
    <source>
        <dbReference type="EMBL" id="KAI0087868.1"/>
    </source>
</evidence>
<name>A0ACB8U0J2_9APHY</name>
<protein>
    <submittedName>
        <fullName evidence="1">Uncharacterized protein</fullName>
    </submittedName>
</protein>
<comment type="caution">
    <text evidence="1">The sequence shown here is derived from an EMBL/GenBank/DDBJ whole genome shotgun (WGS) entry which is preliminary data.</text>
</comment>
<accession>A0ACB8U0J2</accession>
<dbReference type="Proteomes" id="UP001055072">
    <property type="component" value="Unassembled WGS sequence"/>
</dbReference>
<dbReference type="EMBL" id="MU274916">
    <property type="protein sequence ID" value="KAI0087868.1"/>
    <property type="molecule type" value="Genomic_DNA"/>
</dbReference>
<sequence length="203" mass="23379">MSQSSSPLSYVTLPDSKPESPARLSQLSPESQSGLVHSTDSAEPEPEPEPEPVESRIGENHRTFTQTLTDGLEPLTDLILSNRTDLEEVKELIYERYAKEDKCRGRVGCGEVRDMVAGLSERMRADEARDRVRTPRTGEDGDQMDRLMQELDALREEREQIIKRYMQGIREMQDHQTREIIRAIQEQRRRPPPQGTRPRGLRR</sequence>
<evidence type="ECO:0000313" key="2">
    <source>
        <dbReference type="Proteomes" id="UP001055072"/>
    </source>
</evidence>
<gene>
    <name evidence="1" type="ORF">BDY19DRAFT_994753</name>
</gene>
<keyword evidence="2" id="KW-1185">Reference proteome</keyword>